<protein>
    <submittedName>
        <fullName evidence="2">Uncharacterized protein</fullName>
    </submittedName>
</protein>
<reference evidence="2 3" key="1">
    <citation type="submission" date="2018-06" db="EMBL/GenBank/DDBJ databases">
        <authorList>
            <consortium name="Pathogen Informatics"/>
            <person name="Doyle S."/>
        </authorList>
    </citation>
    <scope>NUCLEOTIDE SEQUENCE [LARGE SCALE GENOMIC DNA]</scope>
    <source>
        <strain evidence="2 3">NCTC9177</strain>
    </source>
</reference>
<keyword evidence="1" id="KW-0812">Transmembrane</keyword>
<evidence type="ECO:0000256" key="1">
    <source>
        <dbReference type="SAM" id="Phobius"/>
    </source>
</evidence>
<organism evidence="2 3">
    <name type="scientific">Klebsiella variicola</name>
    <dbReference type="NCBI Taxonomy" id="244366"/>
    <lineage>
        <taxon>Bacteria</taxon>
        <taxon>Pseudomonadati</taxon>
        <taxon>Pseudomonadota</taxon>
        <taxon>Gammaproteobacteria</taxon>
        <taxon>Enterobacterales</taxon>
        <taxon>Enterobacteriaceae</taxon>
        <taxon>Klebsiella/Raoultella group</taxon>
        <taxon>Klebsiella</taxon>
        <taxon>Klebsiella pneumoniae complex</taxon>
    </lineage>
</organism>
<evidence type="ECO:0000313" key="3">
    <source>
        <dbReference type="Proteomes" id="UP000254545"/>
    </source>
</evidence>
<sequence>MELIYLNTRYINYFLIVMSKSILMHLMKLNLNLDLNLLMK</sequence>
<keyword evidence="1" id="KW-0472">Membrane</keyword>
<dbReference type="EMBL" id="UGKR01000003">
    <property type="protein sequence ID" value="STS92816.1"/>
    <property type="molecule type" value="Genomic_DNA"/>
</dbReference>
<evidence type="ECO:0000313" key="2">
    <source>
        <dbReference type="EMBL" id="STS92816.1"/>
    </source>
</evidence>
<accession>A0A7H4MR66</accession>
<name>A0A7H4MR66_KLEVA</name>
<dbReference type="AlphaFoldDB" id="A0A7H4MR66"/>
<dbReference type="Proteomes" id="UP000254545">
    <property type="component" value="Unassembled WGS sequence"/>
</dbReference>
<comment type="caution">
    <text evidence="2">The sequence shown here is derived from an EMBL/GenBank/DDBJ whole genome shotgun (WGS) entry which is preliminary data.</text>
</comment>
<proteinExistence type="predicted"/>
<gene>
    <name evidence="2" type="ORF">NCTC9177_06774</name>
</gene>
<feature type="transmembrane region" description="Helical" evidence="1">
    <location>
        <begin position="12"/>
        <end position="31"/>
    </location>
</feature>
<keyword evidence="1" id="KW-1133">Transmembrane helix</keyword>